<dbReference type="SUPFAM" id="SSF47413">
    <property type="entry name" value="lambda repressor-like DNA-binding domains"/>
    <property type="match status" value="1"/>
</dbReference>
<reference evidence="2" key="1">
    <citation type="submission" date="2021-04" db="EMBL/GenBank/DDBJ databases">
        <authorList>
            <person name="Hartkoorn R.C."/>
            <person name="Beaudoing E."/>
            <person name="Hot D."/>
        </authorList>
    </citation>
    <scope>NUCLEOTIDE SEQUENCE</scope>
    <source>
        <strain evidence="2">NRRL B-16292</strain>
    </source>
</reference>
<dbReference type="InterPro" id="IPR001387">
    <property type="entry name" value="Cro/C1-type_HTH"/>
</dbReference>
<proteinExistence type="predicted"/>
<accession>A0ABY5W6W9</accession>
<reference evidence="2" key="2">
    <citation type="submission" date="2022-09" db="EMBL/GenBank/DDBJ databases">
        <title>Biosynthetic gene clusters of Dactylosporangioum fulvum.</title>
        <authorList>
            <person name="Caradec T."/>
        </authorList>
    </citation>
    <scope>NUCLEOTIDE SEQUENCE</scope>
    <source>
        <strain evidence="2">NRRL B-16292</strain>
    </source>
</reference>
<sequence>MTNPTEAWLLKPGGLARLLKQHRERAGLTGQALGEKVGWNQSKVSKLETGKQLPSDDDLHAFAAAVELDDEALGLLTDLRTQADAISKEWRAGRAGGQTAIQQNYDELVRAAKVIRNAEVTTVPGLLQTREYARYQAEQAVVLHGFAPDEIEATLDAKMRRQDVLYDATKRFEFVVAESALRLLYSPPDVMLAQLDRLLTLTYPRTNLWFGIIPFGTQLPTVPQNRFIAVDDVIYIEDFADEAVYRGERASTYAKAMDLLMAEAVTGEQARRLILAASDALA</sequence>
<dbReference type="InterPro" id="IPR010982">
    <property type="entry name" value="Lambda_DNA-bd_dom_sf"/>
</dbReference>
<protein>
    <submittedName>
        <fullName evidence="2">Helix-turn-helix domain-containing protein</fullName>
    </submittedName>
</protein>
<evidence type="ECO:0000313" key="3">
    <source>
        <dbReference type="Proteomes" id="UP001059617"/>
    </source>
</evidence>
<feature type="domain" description="HTH cro/C1-type" evidence="1">
    <location>
        <begin position="19"/>
        <end position="73"/>
    </location>
</feature>
<gene>
    <name evidence="2" type="ORF">Dfulv_16955</name>
</gene>
<dbReference type="Gene3D" id="1.10.260.40">
    <property type="entry name" value="lambda repressor-like DNA-binding domains"/>
    <property type="match status" value="1"/>
</dbReference>
<dbReference type="InterPro" id="IPR043917">
    <property type="entry name" value="DUF5753"/>
</dbReference>
<dbReference type="PROSITE" id="PS50943">
    <property type="entry name" value="HTH_CROC1"/>
    <property type="match status" value="1"/>
</dbReference>
<dbReference type="EMBL" id="CP073720">
    <property type="protein sequence ID" value="UWP85837.1"/>
    <property type="molecule type" value="Genomic_DNA"/>
</dbReference>
<dbReference type="Pfam" id="PF13560">
    <property type="entry name" value="HTH_31"/>
    <property type="match status" value="1"/>
</dbReference>
<dbReference type="Pfam" id="PF19054">
    <property type="entry name" value="DUF5753"/>
    <property type="match status" value="1"/>
</dbReference>
<dbReference type="SMART" id="SM00530">
    <property type="entry name" value="HTH_XRE"/>
    <property type="match status" value="1"/>
</dbReference>
<evidence type="ECO:0000313" key="2">
    <source>
        <dbReference type="EMBL" id="UWP85837.1"/>
    </source>
</evidence>
<evidence type="ECO:0000259" key="1">
    <source>
        <dbReference type="PROSITE" id="PS50943"/>
    </source>
</evidence>
<dbReference type="Proteomes" id="UP001059617">
    <property type="component" value="Chromosome"/>
</dbReference>
<name>A0ABY5W6W9_9ACTN</name>
<organism evidence="2 3">
    <name type="scientific">Dactylosporangium fulvum</name>
    <dbReference type="NCBI Taxonomy" id="53359"/>
    <lineage>
        <taxon>Bacteria</taxon>
        <taxon>Bacillati</taxon>
        <taxon>Actinomycetota</taxon>
        <taxon>Actinomycetes</taxon>
        <taxon>Micromonosporales</taxon>
        <taxon>Micromonosporaceae</taxon>
        <taxon>Dactylosporangium</taxon>
    </lineage>
</organism>
<dbReference type="CDD" id="cd00093">
    <property type="entry name" value="HTH_XRE"/>
    <property type="match status" value="1"/>
</dbReference>
<dbReference type="RefSeq" id="WP_259864150.1">
    <property type="nucleotide sequence ID" value="NZ_BAAAST010000199.1"/>
</dbReference>
<keyword evidence="3" id="KW-1185">Reference proteome</keyword>